<accession>A0ABU9DYC1</accession>
<dbReference type="EMBL" id="JBBPCC010000046">
    <property type="protein sequence ID" value="MEK8133125.1"/>
    <property type="molecule type" value="Genomic_DNA"/>
</dbReference>
<gene>
    <name evidence="1" type="ORF">WMW72_35205</name>
</gene>
<sequence>MAASSTEKLLIAKELTLKAMESIRHNFGSDISATEYNELYAKEIDKIFRSIYTTVNDAELAVRSGRSSQL</sequence>
<organism evidence="1 2">
    <name type="scientific">Paenibacillus filicis</name>
    <dbReference type="NCBI Taxonomy" id="669464"/>
    <lineage>
        <taxon>Bacteria</taxon>
        <taxon>Bacillati</taxon>
        <taxon>Bacillota</taxon>
        <taxon>Bacilli</taxon>
        <taxon>Bacillales</taxon>
        <taxon>Paenibacillaceae</taxon>
        <taxon>Paenibacillus</taxon>
    </lineage>
</organism>
<protein>
    <submittedName>
        <fullName evidence="1">Uncharacterized protein</fullName>
    </submittedName>
</protein>
<comment type="caution">
    <text evidence="1">The sequence shown here is derived from an EMBL/GenBank/DDBJ whole genome shotgun (WGS) entry which is preliminary data.</text>
</comment>
<reference evidence="1 2" key="1">
    <citation type="submission" date="2024-04" db="EMBL/GenBank/DDBJ databases">
        <title>draft genome sequnece of Paenibacillus filicis.</title>
        <authorList>
            <person name="Kim D.-U."/>
        </authorList>
    </citation>
    <scope>NUCLEOTIDE SEQUENCE [LARGE SCALE GENOMIC DNA]</scope>
    <source>
        <strain evidence="1 2">KACC14197</strain>
    </source>
</reference>
<evidence type="ECO:0000313" key="2">
    <source>
        <dbReference type="Proteomes" id="UP001469365"/>
    </source>
</evidence>
<keyword evidence="2" id="KW-1185">Reference proteome</keyword>
<dbReference type="Proteomes" id="UP001469365">
    <property type="component" value="Unassembled WGS sequence"/>
</dbReference>
<dbReference type="RefSeq" id="WP_341420255.1">
    <property type="nucleotide sequence ID" value="NZ_JBBPCC010000046.1"/>
</dbReference>
<name>A0ABU9DYC1_9BACL</name>
<evidence type="ECO:0000313" key="1">
    <source>
        <dbReference type="EMBL" id="MEK8133125.1"/>
    </source>
</evidence>
<proteinExistence type="predicted"/>